<evidence type="ECO:0000256" key="6">
    <source>
        <dbReference type="ARBA" id="ARBA00023054"/>
    </source>
</evidence>
<feature type="region of interest" description="Disordered" evidence="10">
    <location>
        <begin position="181"/>
        <end position="212"/>
    </location>
</feature>
<name>A0A8V0ZUJ2_CHICK</name>
<dbReference type="GeneTree" id="ENSGT00940000154107"/>
<organism evidence="11 12">
    <name type="scientific">Gallus gallus</name>
    <name type="common">Chicken</name>
    <dbReference type="NCBI Taxonomy" id="9031"/>
    <lineage>
        <taxon>Eukaryota</taxon>
        <taxon>Metazoa</taxon>
        <taxon>Chordata</taxon>
        <taxon>Craniata</taxon>
        <taxon>Vertebrata</taxon>
        <taxon>Euteleostomi</taxon>
        <taxon>Archelosauria</taxon>
        <taxon>Archosauria</taxon>
        <taxon>Dinosauria</taxon>
        <taxon>Saurischia</taxon>
        <taxon>Theropoda</taxon>
        <taxon>Coelurosauria</taxon>
        <taxon>Aves</taxon>
        <taxon>Neognathae</taxon>
        <taxon>Galloanserae</taxon>
        <taxon>Galliformes</taxon>
        <taxon>Phasianidae</taxon>
        <taxon>Phasianinae</taxon>
        <taxon>Gallus</taxon>
    </lineage>
</organism>
<feature type="compositionally biased region" description="Polar residues" evidence="10">
    <location>
        <begin position="194"/>
        <end position="208"/>
    </location>
</feature>
<keyword evidence="12" id="KW-1185">Reference proteome</keyword>
<evidence type="ECO:0000256" key="4">
    <source>
        <dbReference type="ARBA" id="ARBA00022618"/>
    </source>
</evidence>
<evidence type="ECO:0000256" key="5">
    <source>
        <dbReference type="ARBA" id="ARBA00022829"/>
    </source>
</evidence>
<reference evidence="11" key="1">
    <citation type="submission" date="2020-11" db="EMBL/GenBank/DDBJ databases">
        <title>Gallus gallus (Chicken) genome, bGalGal1, GRCg7b, maternal haplotype autosomes + Z &amp; W.</title>
        <authorList>
            <person name="Warren W."/>
            <person name="Formenti G."/>
            <person name="Fedrigo O."/>
            <person name="Haase B."/>
            <person name="Mountcastle J."/>
            <person name="Balacco J."/>
            <person name="Tracey A."/>
            <person name="Schneider V."/>
            <person name="Okimoto R."/>
            <person name="Cheng H."/>
            <person name="Hawken R."/>
            <person name="Howe K."/>
            <person name="Jarvis E.D."/>
        </authorList>
    </citation>
    <scope>NUCLEOTIDE SEQUENCE [LARGE SCALE GENOMIC DNA]</scope>
    <source>
        <strain evidence="11">Broiler</strain>
    </source>
</reference>
<feature type="region of interest" description="Disordered" evidence="10">
    <location>
        <begin position="229"/>
        <end position="253"/>
    </location>
</feature>
<sequence>MSSESTLDWKLLEKRILVLTMACWKASEVSFGLSDVRERMREKKNGVLRTAKLNASLASKIKTKIINNSSIIKVSLKHNNKALALALNAEKANAQRLAKEKVVLQMELEQCHFQNAFLRNKLCFLNNVLKELENLVESVKMARLSEFHTSPLSNGQKNSMTEDSWADDVADGHLLSTAAMPLRVPVSKPRDLRQQSGSSTATQKSSLDLQRCAPDKPLETLSVVSEDALPPQFVGKPQSHQKENGKKQSEGMEAQEAFPDSCLFRESLCPTQHNLNDLSARAQESHPLPYEDEMVRHFCDRLSQGHVTQRRKRSTWFASSTQSSSVDITPHVSSTQATSCSIKKDSSSFSESNTQPQLKSPSSLASPAEAAVSPNRGFPVKEAACDQPQAGETGCSVEIGSSSNEVTEFVPVKIKSKVNCKTDEKKTVKKASGGRKKTNMIKTSVKNGPDIPQSEENTQNAKKPILSEVAAWPCGSEASDTEQKACVGALDLKNKGSGAVQCSHSPNNVRIRRTYMVSPPQLSDLGSGGVVQVKIDEIVEFPSMESSLLKIPVHTVSSHEVPSDDCSLQKLFLLRDGTSSARALQEDSSNVPTKSIRRKTNRKTRVISRINDFEENLLSSMEKLPEAKAEEQCKSSQIRRKKTVTESSGSGQKNEGNFGPLTGVQGIAKDGTKDSLDKCRKRTYFVCPSDLTGSLGCVQTDFEKDEMVPSRCIPGSKASKIPRVQRMVAAQNNKKQSEDPQEKEQTKVVNTDSLEKEGNCAPRPRRRKRKTSAPPETNSVAKQSDSASVLHESSSELVSKQTVLIEKYSCPANLLSKVDASLEEQIADISLTNKLTDLSQSLESSSVICSTDLPVSCGLTDQPVSKNSEIEGNRTPEKSSLCLESSLLFKAMGAEEASGGRNQVVSSLKRCSQSSPSQEPEIRPLQDLTNARTLSLIPCLEEVPERPSRRRPDPTCYREPSLKCKLRRGDPFTNREFLHSPVYKTKKKRKPKTKELTKNIKEEWLPVGCCAKASEVTSMGDKKQEVM</sequence>
<feature type="compositionally biased region" description="Basic and acidic residues" evidence="10">
    <location>
        <begin position="240"/>
        <end position="250"/>
    </location>
</feature>
<dbReference type="InterPro" id="IPR038889">
    <property type="entry name" value="Shugoshin1/2"/>
</dbReference>
<dbReference type="GO" id="GO:0051301">
    <property type="term" value="P:cell division"/>
    <property type="evidence" value="ECO:0007669"/>
    <property type="project" value="UniProtKB-KW"/>
</dbReference>
<dbReference type="PANTHER" id="PTHR21577:SF3">
    <property type="entry name" value="SHUGOSHIN 1-RELATED"/>
    <property type="match status" value="1"/>
</dbReference>
<reference evidence="11" key="2">
    <citation type="submission" date="2025-08" db="UniProtKB">
        <authorList>
            <consortium name="Ensembl"/>
        </authorList>
    </citation>
    <scope>IDENTIFICATION</scope>
    <source>
        <strain evidence="11">broiler</strain>
    </source>
</reference>
<evidence type="ECO:0000256" key="9">
    <source>
        <dbReference type="SAM" id="Coils"/>
    </source>
</evidence>
<evidence type="ECO:0000313" key="11">
    <source>
        <dbReference type="Ensembl" id="ENSGALP00010032514.1"/>
    </source>
</evidence>
<proteinExistence type="inferred from homology"/>
<dbReference type="GO" id="GO:0007059">
    <property type="term" value="P:chromosome segregation"/>
    <property type="evidence" value="ECO:0007669"/>
    <property type="project" value="UniProtKB-KW"/>
</dbReference>
<comment type="similarity">
    <text evidence="2">Belongs to the shugoshin family.</text>
</comment>
<feature type="region of interest" description="Disordered" evidence="10">
    <location>
        <begin position="440"/>
        <end position="462"/>
    </location>
</feature>
<evidence type="ECO:0000256" key="2">
    <source>
        <dbReference type="ARBA" id="ARBA00010845"/>
    </source>
</evidence>
<evidence type="ECO:0000256" key="10">
    <source>
        <dbReference type="SAM" id="MobiDB-lite"/>
    </source>
</evidence>
<keyword evidence="6 9" id="KW-0175">Coiled coil</keyword>
<evidence type="ECO:0000256" key="3">
    <source>
        <dbReference type="ARBA" id="ARBA00022454"/>
    </source>
</evidence>
<protein>
    <recommendedName>
        <fullName evidence="13">Shugoshin C-terminal domain-containing protein</fullName>
    </recommendedName>
</protein>
<feature type="compositionally biased region" description="Low complexity" evidence="10">
    <location>
        <begin position="360"/>
        <end position="373"/>
    </location>
</feature>
<keyword evidence="3" id="KW-0158">Chromosome</keyword>
<keyword evidence="4" id="KW-0132">Cell division</keyword>
<dbReference type="GO" id="GO:0000776">
    <property type="term" value="C:kinetochore"/>
    <property type="evidence" value="ECO:0000318"/>
    <property type="project" value="GO_Central"/>
</dbReference>
<dbReference type="PANTHER" id="PTHR21577">
    <property type="entry name" value="SHUGOSHIN"/>
    <property type="match status" value="1"/>
</dbReference>
<evidence type="ECO:0000256" key="8">
    <source>
        <dbReference type="ARBA" id="ARBA00023328"/>
    </source>
</evidence>
<feature type="coiled-coil region" evidence="9">
    <location>
        <begin position="80"/>
        <end position="107"/>
    </location>
</feature>
<feature type="region of interest" description="Disordered" evidence="10">
    <location>
        <begin position="310"/>
        <end position="373"/>
    </location>
</feature>
<evidence type="ECO:0008006" key="13">
    <source>
        <dbReference type="Google" id="ProtNLM"/>
    </source>
</evidence>
<evidence type="ECO:0000313" key="12">
    <source>
        <dbReference type="Proteomes" id="UP000000539"/>
    </source>
</evidence>
<feature type="region of interest" description="Disordered" evidence="10">
    <location>
        <begin position="729"/>
        <end position="793"/>
    </location>
</feature>
<evidence type="ECO:0000256" key="1">
    <source>
        <dbReference type="ARBA" id="ARBA00004584"/>
    </source>
</evidence>
<feature type="compositionally biased region" description="Low complexity" evidence="10">
    <location>
        <begin position="315"/>
        <end position="325"/>
    </location>
</feature>
<comment type="subcellular location">
    <subcellularLocation>
        <location evidence="1">Chromosome</location>
        <location evidence="1">Centromere</location>
    </subcellularLocation>
</comment>
<evidence type="ECO:0000256" key="7">
    <source>
        <dbReference type="ARBA" id="ARBA00023306"/>
    </source>
</evidence>
<feature type="compositionally biased region" description="Low complexity" evidence="10">
    <location>
        <begin position="784"/>
        <end position="793"/>
    </location>
</feature>
<keyword evidence="5" id="KW-0159">Chromosome partition</keyword>
<feature type="compositionally biased region" description="Polar residues" evidence="10">
    <location>
        <begin position="774"/>
        <end position="783"/>
    </location>
</feature>
<gene>
    <name evidence="11" type="primary">LOC424111</name>
</gene>
<dbReference type="GO" id="GO:0051177">
    <property type="term" value="P:meiotic sister chromatid cohesion"/>
    <property type="evidence" value="ECO:0000318"/>
    <property type="project" value="GO_Central"/>
</dbReference>
<keyword evidence="8" id="KW-0137">Centromere</keyword>
<keyword evidence="7" id="KW-0131">Cell cycle</keyword>
<dbReference type="AlphaFoldDB" id="A0A8V0ZUJ2"/>
<reference evidence="11" key="3">
    <citation type="submission" date="2025-09" db="UniProtKB">
        <authorList>
            <consortium name="Ensembl"/>
        </authorList>
    </citation>
    <scope>IDENTIFICATION</scope>
    <source>
        <strain evidence="11">broiler</strain>
    </source>
</reference>
<dbReference type="Proteomes" id="UP000000539">
    <property type="component" value="Chromosome 7"/>
</dbReference>
<feature type="compositionally biased region" description="Basic and acidic residues" evidence="10">
    <location>
        <begin position="735"/>
        <end position="746"/>
    </location>
</feature>
<dbReference type="Ensembl" id="ENSGALT00010053979.1">
    <property type="protein sequence ID" value="ENSGALP00010032514.1"/>
    <property type="gene ID" value="ENSGALG00010022181.1"/>
</dbReference>
<dbReference type="OrthoDB" id="5990092at2759"/>
<accession>A0A8V0ZUJ2</accession>
<feature type="compositionally biased region" description="Polar residues" evidence="10">
    <location>
        <begin position="645"/>
        <end position="655"/>
    </location>
</feature>
<feature type="region of interest" description="Disordered" evidence="10">
    <location>
        <begin position="628"/>
        <end position="673"/>
    </location>
</feature>